<dbReference type="HOGENOM" id="CLU_032354_3_1_1"/>
<dbReference type="Pfam" id="PF00406">
    <property type="entry name" value="ADK"/>
    <property type="match status" value="1"/>
</dbReference>
<evidence type="ECO:0000259" key="12">
    <source>
        <dbReference type="Pfam" id="PF09353"/>
    </source>
</evidence>
<evidence type="ECO:0000256" key="8">
    <source>
        <dbReference type="ARBA" id="ARBA00022741"/>
    </source>
</evidence>
<dbReference type="OrthoDB" id="439792at2759"/>
<evidence type="ECO:0000256" key="3">
    <source>
        <dbReference type="ARBA" id="ARBA00007220"/>
    </source>
</evidence>
<dbReference type="GO" id="GO:0005737">
    <property type="term" value="C:cytoplasm"/>
    <property type="evidence" value="ECO:0000318"/>
    <property type="project" value="GO_Central"/>
</dbReference>
<dbReference type="InterPro" id="IPR018962">
    <property type="entry name" value="DUF1995"/>
</dbReference>
<dbReference type="GO" id="GO:0009507">
    <property type="term" value="C:chloroplast"/>
    <property type="evidence" value="ECO:0007669"/>
    <property type="project" value="UniProtKB-SubCell"/>
</dbReference>
<dbReference type="CDD" id="cd01428">
    <property type="entry name" value="ADK"/>
    <property type="match status" value="1"/>
</dbReference>
<evidence type="ECO:0000313" key="13">
    <source>
        <dbReference type="EMBL" id="EFJ34288.1"/>
    </source>
</evidence>
<name>D8QYR9_SELML</name>
<evidence type="ECO:0000256" key="2">
    <source>
        <dbReference type="ARBA" id="ARBA00004229"/>
    </source>
</evidence>
<evidence type="ECO:0000256" key="4">
    <source>
        <dbReference type="ARBA" id="ARBA00012955"/>
    </source>
</evidence>
<proteinExistence type="inferred from homology"/>
<keyword evidence="8" id="KW-0547">Nucleotide-binding</keyword>
<dbReference type="PROSITE" id="PS00113">
    <property type="entry name" value="ADENYLATE_KINASE"/>
    <property type="match status" value="1"/>
</dbReference>
<feature type="domain" description="DUF1995" evidence="12">
    <location>
        <begin position="311"/>
        <end position="553"/>
    </location>
</feature>
<dbReference type="KEGG" id="smo:SELMODRAFT_270406"/>
<dbReference type="PANTHER" id="PTHR35509">
    <property type="entry name" value="DOMAIN PROTEIN, PUTATIVE (DUF1995)-RELATED"/>
    <property type="match status" value="1"/>
</dbReference>
<dbReference type="eggNOG" id="KOG3078">
    <property type="taxonomic scope" value="Eukaryota"/>
</dbReference>
<dbReference type="STRING" id="88036.D8QYR9"/>
<evidence type="ECO:0000256" key="5">
    <source>
        <dbReference type="ARBA" id="ARBA00022528"/>
    </source>
</evidence>
<dbReference type="Pfam" id="PF09353">
    <property type="entry name" value="DUF1995"/>
    <property type="match status" value="1"/>
</dbReference>
<comment type="subcellular location">
    <subcellularLocation>
        <location evidence="2">Plastid</location>
        <location evidence="2">Chloroplast</location>
    </subcellularLocation>
</comment>
<dbReference type="Gene3D" id="3.40.50.300">
    <property type="entry name" value="P-loop containing nucleotide triphosphate hydrolases"/>
    <property type="match status" value="1"/>
</dbReference>
<keyword evidence="6" id="KW-0934">Plastid</keyword>
<evidence type="ECO:0000256" key="7">
    <source>
        <dbReference type="ARBA" id="ARBA00022679"/>
    </source>
</evidence>
<keyword evidence="14" id="KW-1185">Reference proteome</keyword>
<reference evidence="13 14" key="1">
    <citation type="journal article" date="2011" name="Science">
        <title>The Selaginella genome identifies genetic changes associated with the evolution of vascular plants.</title>
        <authorList>
            <person name="Banks J.A."/>
            <person name="Nishiyama T."/>
            <person name="Hasebe M."/>
            <person name="Bowman J.L."/>
            <person name="Gribskov M."/>
            <person name="dePamphilis C."/>
            <person name="Albert V.A."/>
            <person name="Aono N."/>
            <person name="Aoyama T."/>
            <person name="Ambrose B.A."/>
            <person name="Ashton N.W."/>
            <person name="Axtell M.J."/>
            <person name="Barker E."/>
            <person name="Barker M.S."/>
            <person name="Bennetzen J.L."/>
            <person name="Bonawitz N.D."/>
            <person name="Chapple C."/>
            <person name="Cheng C."/>
            <person name="Correa L.G."/>
            <person name="Dacre M."/>
            <person name="DeBarry J."/>
            <person name="Dreyer I."/>
            <person name="Elias M."/>
            <person name="Engstrom E.M."/>
            <person name="Estelle M."/>
            <person name="Feng L."/>
            <person name="Finet C."/>
            <person name="Floyd S.K."/>
            <person name="Frommer W.B."/>
            <person name="Fujita T."/>
            <person name="Gramzow L."/>
            <person name="Gutensohn M."/>
            <person name="Harholt J."/>
            <person name="Hattori M."/>
            <person name="Heyl A."/>
            <person name="Hirai T."/>
            <person name="Hiwatashi Y."/>
            <person name="Ishikawa M."/>
            <person name="Iwata M."/>
            <person name="Karol K.G."/>
            <person name="Koehler B."/>
            <person name="Kolukisaoglu U."/>
            <person name="Kubo M."/>
            <person name="Kurata T."/>
            <person name="Lalonde S."/>
            <person name="Li K."/>
            <person name="Li Y."/>
            <person name="Litt A."/>
            <person name="Lyons E."/>
            <person name="Manning G."/>
            <person name="Maruyama T."/>
            <person name="Michael T.P."/>
            <person name="Mikami K."/>
            <person name="Miyazaki S."/>
            <person name="Morinaga S."/>
            <person name="Murata T."/>
            <person name="Mueller-Roeber B."/>
            <person name="Nelson D.R."/>
            <person name="Obara M."/>
            <person name="Oguri Y."/>
            <person name="Olmstead R.G."/>
            <person name="Onodera N."/>
            <person name="Petersen B.L."/>
            <person name="Pils B."/>
            <person name="Prigge M."/>
            <person name="Rensing S.A."/>
            <person name="Riano-Pachon D.M."/>
            <person name="Roberts A.W."/>
            <person name="Sato Y."/>
            <person name="Scheller H.V."/>
            <person name="Schulz B."/>
            <person name="Schulz C."/>
            <person name="Shakirov E.V."/>
            <person name="Shibagaki N."/>
            <person name="Shinohara N."/>
            <person name="Shippen D.E."/>
            <person name="Soerensen I."/>
            <person name="Sotooka R."/>
            <person name="Sugimoto N."/>
            <person name="Sugita M."/>
            <person name="Sumikawa N."/>
            <person name="Tanurdzic M."/>
            <person name="Theissen G."/>
            <person name="Ulvskov P."/>
            <person name="Wakazuki S."/>
            <person name="Weng J.K."/>
            <person name="Willats W.W."/>
            <person name="Wipf D."/>
            <person name="Wolf P.G."/>
            <person name="Yang L."/>
            <person name="Zimmer A.D."/>
            <person name="Zhu Q."/>
            <person name="Mitros T."/>
            <person name="Hellsten U."/>
            <person name="Loque D."/>
            <person name="Otillar R."/>
            <person name="Salamov A."/>
            <person name="Schmutz J."/>
            <person name="Shapiro H."/>
            <person name="Lindquist E."/>
            <person name="Lucas S."/>
            <person name="Rokhsar D."/>
            <person name="Grigoriev I.V."/>
        </authorList>
    </citation>
    <scope>NUCLEOTIDE SEQUENCE [LARGE SCALE GENOMIC DNA]</scope>
</reference>
<dbReference type="AlphaFoldDB" id="D8QYR9"/>
<keyword evidence="10" id="KW-0067">ATP-binding</keyword>
<dbReference type="HAMAP" id="MF_00235">
    <property type="entry name" value="Adenylate_kinase_Adk"/>
    <property type="match status" value="1"/>
</dbReference>
<keyword evidence="9 11" id="KW-0418">Kinase</keyword>
<keyword evidence="7 11" id="KW-0808">Transferase</keyword>
<protein>
    <recommendedName>
        <fullName evidence="4">adenylate kinase</fullName>
        <ecNumber evidence="4">2.7.4.3</ecNumber>
    </recommendedName>
</protein>
<organism evidence="14">
    <name type="scientific">Selaginella moellendorffii</name>
    <name type="common">Spikemoss</name>
    <dbReference type="NCBI Taxonomy" id="88036"/>
    <lineage>
        <taxon>Eukaryota</taxon>
        <taxon>Viridiplantae</taxon>
        <taxon>Streptophyta</taxon>
        <taxon>Embryophyta</taxon>
        <taxon>Tracheophyta</taxon>
        <taxon>Lycopodiopsida</taxon>
        <taxon>Selaginellales</taxon>
        <taxon>Selaginellaceae</taxon>
        <taxon>Selaginella</taxon>
    </lineage>
</organism>
<dbReference type="InterPro" id="IPR033690">
    <property type="entry name" value="Adenylat_kinase_CS"/>
</dbReference>
<dbReference type="GO" id="GO:0004017">
    <property type="term" value="F:AMP kinase activity"/>
    <property type="evidence" value="ECO:0000318"/>
    <property type="project" value="GO_Central"/>
</dbReference>
<dbReference type="Proteomes" id="UP000001514">
    <property type="component" value="Unassembled WGS sequence"/>
</dbReference>
<dbReference type="EC" id="2.7.4.3" evidence="4"/>
<dbReference type="FunCoup" id="D8QYR9">
    <property type="interactions" value="2180"/>
</dbReference>
<evidence type="ECO:0000256" key="9">
    <source>
        <dbReference type="ARBA" id="ARBA00022777"/>
    </source>
</evidence>
<evidence type="ECO:0000256" key="6">
    <source>
        <dbReference type="ARBA" id="ARBA00022640"/>
    </source>
</evidence>
<gene>
    <name evidence="13" type="ORF">SELMODRAFT_270406</name>
</gene>
<dbReference type="InParanoid" id="D8QYR9"/>
<evidence type="ECO:0000256" key="11">
    <source>
        <dbReference type="RuleBase" id="RU003330"/>
    </source>
</evidence>
<sequence>MASHSLGVLGSPCSPHKSTNGASGCGAASWSLHPPAGKERQSIITNAPYKSVSISSTKKTTRIVIYARKQGGGLNVMISGAPASGKGTQCEMIKDKYNLVHISAGDLLRAEVAAGTDYGKRAKEFMDQGKLVPDDVVVSMVKQRLQLPDVCEAGWLLDGYPRSLSQAQALEALKIRPQLFILLEVPEDVLIERVVGRRLDPVTGKIYHLKHFPPEDPEVAARLIQRSDDTEKKAMERLRTYHENLASVLSVYESCIKTVDGNRPKSEVFGDISSFLDDRIKAATKVSKPKQDSWRGMPTKLNSIPHSREIREYFYTEVCEGVRNAVEDGLHKLKVEITIPELNPEMDVYRAGTLLELVRELAFTFANDGKRVKVCVQGPMGEGIFRGMPLQLSGSRMMLEVMDWGDYGAKGTFVNIGAIAASDVSETDDMFILMAPQNAVGNCIIEDLQAMVQAAGDRPVILVNPQLKDVPGAGGVMQVIGREQRMEFSDSFFVCYSFRLLYRAGTFYPIMGALRMKYPGPYEVHKRIDTGYSSETYIQEATFPGRPTPTELQDVFAGRSKEASKTKSIWSFFGI</sequence>
<dbReference type="InterPro" id="IPR006259">
    <property type="entry name" value="Adenyl_kin_sub"/>
</dbReference>
<dbReference type="GO" id="GO:0005524">
    <property type="term" value="F:ATP binding"/>
    <property type="evidence" value="ECO:0007669"/>
    <property type="project" value="UniProtKB-KW"/>
</dbReference>
<comment type="similarity">
    <text evidence="3 11">Belongs to the adenylate kinase family.</text>
</comment>
<dbReference type="PANTHER" id="PTHR35509:SF6">
    <property type="entry name" value="ADENYLATE KINASE"/>
    <property type="match status" value="1"/>
</dbReference>
<dbReference type="Gramene" id="EFJ34288">
    <property type="protein sequence ID" value="EFJ34288"/>
    <property type="gene ID" value="SELMODRAFT_270406"/>
</dbReference>
<evidence type="ECO:0000256" key="10">
    <source>
        <dbReference type="ARBA" id="ARBA00022840"/>
    </source>
</evidence>
<dbReference type="OMA" id="WGEYGAK"/>
<accession>D8QYR9</accession>
<dbReference type="InterPro" id="IPR053021">
    <property type="entry name" value="Chloroplast_ADK"/>
</dbReference>
<evidence type="ECO:0000256" key="1">
    <source>
        <dbReference type="ARBA" id="ARBA00000582"/>
    </source>
</evidence>
<dbReference type="NCBIfam" id="TIGR01351">
    <property type="entry name" value="adk"/>
    <property type="match status" value="1"/>
</dbReference>
<dbReference type="SUPFAM" id="SSF52540">
    <property type="entry name" value="P-loop containing nucleoside triphosphate hydrolases"/>
    <property type="match status" value="1"/>
</dbReference>
<keyword evidence="5" id="KW-0150">Chloroplast</keyword>
<dbReference type="FunFam" id="3.40.50.300:FF:001694">
    <property type="entry name" value="Adenylate kinase, chloroplastic"/>
    <property type="match status" value="1"/>
</dbReference>
<comment type="catalytic activity">
    <reaction evidence="1">
        <text>AMP + ATP = 2 ADP</text>
        <dbReference type="Rhea" id="RHEA:12973"/>
        <dbReference type="ChEBI" id="CHEBI:30616"/>
        <dbReference type="ChEBI" id="CHEBI:456215"/>
        <dbReference type="ChEBI" id="CHEBI:456216"/>
        <dbReference type="EC" id="2.7.4.3"/>
    </reaction>
</comment>
<evidence type="ECO:0000313" key="14">
    <source>
        <dbReference type="Proteomes" id="UP000001514"/>
    </source>
</evidence>
<dbReference type="InterPro" id="IPR027417">
    <property type="entry name" value="P-loop_NTPase"/>
</dbReference>
<dbReference type="EMBL" id="GL377569">
    <property type="protein sequence ID" value="EFJ34288.1"/>
    <property type="molecule type" value="Genomic_DNA"/>
</dbReference>
<dbReference type="InterPro" id="IPR000850">
    <property type="entry name" value="Adenylat/UMP-CMP_kin"/>
</dbReference>
<dbReference type="PRINTS" id="PR00094">
    <property type="entry name" value="ADENYLTKNASE"/>
</dbReference>